<name>L2F5R7_9GAMM</name>
<reference evidence="1 2" key="1">
    <citation type="journal article" date="2013" name="Genome Announc.">
        <title>Genome Sequence of Moraxella macacae 0408225, a Novel Bacterial Species Isolated from a Cynomolgus Macaque with Epistaxis.</title>
        <authorList>
            <person name="Ladner J.T."/>
            <person name="Whitehouse C.A."/>
            <person name="Koroleva G.I."/>
            <person name="Palacios G.F."/>
        </authorList>
    </citation>
    <scope>NUCLEOTIDE SEQUENCE [LARGE SCALE GENOMIC DNA]</scope>
    <source>
        <strain evidence="1 2">0408225</strain>
    </source>
</reference>
<dbReference type="OrthoDB" id="34246at2"/>
<keyword evidence="2" id="KW-1185">Reference proteome</keyword>
<dbReference type="STRING" id="1230338.MOMA_06056"/>
<comment type="caution">
    <text evidence="1">The sequence shown here is derived from an EMBL/GenBank/DDBJ whole genome shotgun (WGS) entry which is preliminary data.</text>
</comment>
<organism evidence="1 2">
    <name type="scientific">Moraxella macacae 0408225</name>
    <dbReference type="NCBI Taxonomy" id="1230338"/>
    <lineage>
        <taxon>Bacteria</taxon>
        <taxon>Pseudomonadati</taxon>
        <taxon>Pseudomonadota</taxon>
        <taxon>Gammaproteobacteria</taxon>
        <taxon>Moraxellales</taxon>
        <taxon>Moraxellaceae</taxon>
        <taxon>Moraxella</taxon>
    </lineage>
</organism>
<dbReference type="Gene3D" id="3.40.190.10">
    <property type="entry name" value="Periplasmic binding protein-like II"/>
    <property type="match status" value="2"/>
</dbReference>
<protein>
    <submittedName>
        <fullName evidence="1">Phosphate/phosphonate ABC transporter periplasmic protein</fullName>
    </submittedName>
</protein>
<dbReference type="EMBL" id="ANIN01000002">
    <property type="protein sequence ID" value="ELA08101.1"/>
    <property type="molecule type" value="Genomic_DNA"/>
</dbReference>
<accession>L2F5R7</accession>
<dbReference type="Pfam" id="PF12974">
    <property type="entry name" value="Phosphonate-bd"/>
    <property type="match status" value="1"/>
</dbReference>
<proteinExistence type="predicted"/>
<dbReference type="RefSeq" id="WP_009501613.1">
    <property type="nucleotide sequence ID" value="NZ_ANIN01000002.1"/>
</dbReference>
<dbReference type="AlphaFoldDB" id="L2F5R7"/>
<sequence length="248" mass="27673">MKLNLLIALDFAPERFAGWHMLNTLLQKRAGIHMHLLTPANHQEQTQMIDEGDVDIIYANPFDAAHLIREKGYRAVARPKNKANEMVIATKAEGAFKQLDELKKGCKVAMADNRDVKLIGLRLLEAVDLAENDIEWNITENYQAAAREVIKGNADVGFFLSEVYHSLSRLTLSQLHILIESDLSDITHVVLVNEKMTGNQEALQALMGLTADTEGQEVLAELGITAGFEPMTEEDGEFMIDLMDTLLD</sequence>
<dbReference type="Proteomes" id="UP000023795">
    <property type="component" value="Unassembled WGS sequence"/>
</dbReference>
<evidence type="ECO:0000313" key="2">
    <source>
        <dbReference type="Proteomes" id="UP000023795"/>
    </source>
</evidence>
<dbReference type="PATRIC" id="fig|1230338.3.peg.1290"/>
<dbReference type="eggNOG" id="COG3221">
    <property type="taxonomic scope" value="Bacteria"/>
</dbReference>
<dbReference type="SUPFAM" id="SSF53850">
    <property type="entry name" value="Periplasmic binding protein-like II"/>
    <property type="match status" value="1"/>
</dbReference>
<evidence type="ECO:0000313" key="1">
    <source>
        <dbReference type="EMBL" id="ELA08101.1"/>
    </source>
</evidence>
<gene>
    <name evidence="1" type="ORF">MOMA_06056</name>
</gene>